<feature type="transmembrane region" description="Helical" evidence="7">
    <location>
        <begin position="407"/>
        <end position="427"/>
    </location>
</feature>
<dbReference type="PANTHER" id="PTHR33567:SF3">
    <property type="entry name" value="CHROMATE ION TRANSPORTER (EUROFUNG)"/>
    <property type="match status" value="1"/>
</dbReference>
<dbReference type="KEGG" id="hbs:IPV69_09120"/>
<gene>
    <name evidence="8" type="primary">chrA</name>
    <name evidence="8" type="ORF">IPV69_09120</name>
</gene>
<dbReference type="AlphaFoldDB" id="A0A7M2X182"/>
<evidence type="ECO:0000256" key="6">
    <source>
        <dbReference type="ARBA" id="ARBA00023136"/>
    </source>
</evidence>
<dbReference type="NCBIfam" id="TIGR00937">
    <property type="entry name" value="2A51"/>
    <property type="match status" value="1"/>
</dbReference>
<dbReference type="Pfam" id="PF02417">
    <property type="entry name" value="Chromate_transp"/>
    <property type="match status" value="2"/>
</dbReference>
<dbReference type="PIRSF" id="PIRSF004810">
    <property type="entry name" value="ChrA"/>
    <property type="match status" value="1"/>
</dbReference>
<evidence type="ECO:0000313" key="9">
    <source>
        <dbReference type="Proteomes" id="UP000593765"/>
    </source>
</evidence>
<accession>A0A7M2X182</accession>
<feature type="transmembrane region" description="Helical" evidence="7">
    <location>
        <begin position="155"/>
        <end position="173"/>
    </location>
</feature>
<evidence type="ECO:0000313" key="8">
    <source>
        <dbReference type="EMBL" id="QOV91496.1"/>
    </source>
</evidence>
<keyword evidence="9" id="KW-1185">Reference proteome</keyword>
<comment type="subcellular location">
    <subcellularLocation>
        <location evidence="1">Cell membrane</location>
        <topology evidence="1">Multi-pass membrane protein</topology>
    </subcellularLocation>
</comment>
<feature type="transmembrane region" description="Helical" evidence="7">
    <location>
        <begin position="17"/>
        <end position="38"/>
    </location>
</feature>
<dbReference type="Proteomes" id="UP000593765">
    <property type="component" value="Chromosome"/>
</dbReference>
<keyword evidence="5 7" id="KW-1133">Transmembrane helix</keyword>
<reference evidence="8 9" key="1">
    <citation type="submission" date="2020-10" db="EMBL/GenBank/DDBJ databases">
        <title>Wide distribution of Phycisphaera-like planctomycetes from WD2101 soil group in peatlands and genome analysis of the first cultivated representative.</title>
        <authorList>
            <person name="Dedysh S.N."/>
            <person name="Beletsky A.V."/>
            <person name="Ivanova A."/>
            <person name="Kulichevskaya I.S."/>
            <person name="Suzina N.E."/>
            <person name="Philippov D.A."/>
            <person name="Rakitin A.L."/>
            <person name="Mardanov A.V."/>
            <person name="Ravin N.V."/>
        </authorList>
    </citation>
    <scope>NUCLEOTIDE SEQUENCE [LARGE SCALE GENOMIC DNA]</scope>
    <source>
        <strain evidence="8 9">M1803</strain>
    </source>
</reference>
<proteinExistence type="inferred from homology"/>
<feature type="transmembrane region" description="Helical" evidence="7">
    <location>
        <begin position="365"/>
        <end position="387"/>
    </location>
</feature>
<keyword evidence="4 7" id="KW-0812">Transmembrane</keyword>
<feature type="transmembrane region" description="Helical" evidence="7">
    <location>
        <begin position="250"/>
        <end position="269"/>
    </location>
</feature>
<evidence type="ECO:0000256" key="4">
    <source>
        <dbReference type="ARBA" id="ARBA00022692"/>
    </source>
</evidence>
<protein>
    <submittedName>
        <fullName evidence="8">Chromate efflux transporter</fullName>
    </submittedName>
</protein>
<evidence type="ECO:0000256" key="2">
    <source>
        <dbReference type="ARBA" id="ARBA00005262"/>
    </source>
</evidence>
<evidence type="ECO:0000256" key="5">
    <source>
        <dbReference type="ARBA" id="ARBA00022989"/>
    </source>
</evidence>
<sequence length="431" mass="45030">MEPSATDNPPPRPLREIAIAFTRLGFTAFGGPAAHVALMEDEFVHRRRWLSRQHFLDLVATLNFIPGPNSTELAIHLGLIRAGWRGLVVAGVCFITPAMLIILPIAWMYVRFAGAGVQPPAAVLAALQGIGAVVVAILAITAFRLAHTAVTTRRAVVIALLTLPAELLIRRYTLLQSEIVILAAAAVVGAVGAVAASRRVPPATTLAIIPQTVGAIASAFGPVVTGVKSTLQWIAAAMTLGPAGTEFLRLAWYFLTVGGTLFGSGYVLVNYLETGLLQQHGWLTHRQVADAVAVGQVTPGPLLTTATFAGYVRGHAITGTDAGGLTGAVVSTVAIFLPAFVLVALFGRVLPILRAKPWARGALDAMNAAVVMLLIIVTVRFAIAALLPDGTIAVIPCLLFAGSLSMMLRWGVNSAILIATGALVGTLSSTF</sequence>
<dbReference type="EMBL" id="CP063458">
    <property type="protein sequence ID" value="QOV91496.1"/>
    <property type="molecule type" value="Genomic_DNA"/>
</dbReference>
<feature type="transmembrane region" description="Helical" evidence="7">
    <location>
        <begin position="87"/>
        <end position="110"/>
    </location>
</feature>
<feature type="transmembrane region" description="Helical" evidence="7">
    <location>
        <begin position="122"/>
        <end position="143"/>
    </location>
</feature>
<feature type="transmembrane region" description="Helical" evidence="7">
    <location>
        <begin position="179"/>
        <end position="196"/>
    </location>
</feature>
<feature type="transmembrane region" description="Helical" evidence="7">
    <location>
        <begin position="328"/>
        <end position="353"/>
    </location>
</feature>
<name>A0A7M2X182_9BACT</name>
<dbReference type="GO" id="GO:0015109">
    <property type="term" value="F:chromate transmembrane transporter activity"/>
    <property type="evidence" value="ECO:0007669"/>
    <property type="project" value="InterPro"/>
</dbReference>
<dbReference type="PANTHER" id="PTHR33567">
    <property type="entry name" value="CHROMATE ION TRANSPORTER (EUROFUNG)"/>
    <property type="match status" value="1"/>
</dbReference>
<keyword evidence="3" id="KW-1003">Cell membrane</keyword>
<comment type="similarity">
    <text evidence="2">Belongs to the chromate ion transporter (CHR) (TC 2.A.51) family.</text>
</comment>
<dbReference type="GO" id="GO:0005886">
    <property type="term" value="C:plasma membrane"/>
    <property type="evidence" value="ECO:0007669"/>
    <property type="project" value="UniProtKB-SubCell"/>
</dbReference>
<dbReference type="InterPro" id="IPR003370">
    <property type="entry name" value="Chromate_transpt"/>
</dbReference>
<dbReference type="RefSeq" id="WP_206294793.1">
    <property type="nucleotide sequence ID" value="NZ_CP063458.1"/>
</dbReference>
<evidence type="ECO:0000256" key="1">
    <source>
        <dbReference type="ARBA" id="ARBA00004651"/>
    </source>
</evidence>
<keyword evidence="6 7" id="KW-0472">Membrane</keyword>
<evidence type="ECO:0000256" key="7">
    <source>
        <dbReference type="SAM" id="Phobius"/>
    </source>
</evidence>
<evidence type="ECO:0000256" key="3">
    <source>
        <dbReference type="ARBA" id="ARBA00022475"/>
    </source>
</evidence>
<organism evidence="8 9">
    <name type="scientific">Humisphaera borealis</name>
    <dbReference type="NCBI Taxonomy" id="2807512"/>
    <lineage>
        <taxon>Bacteria</taxon>
        <taxon>Pseudomonadati</taxon>
        <taxon>Planctomycetota</taxon>
        <taxon>Phycisphaerae</taxon>
        <taxon>Tepidisphaerales</taxon>
        <taxon>Tepidisphaeraceae</taxon>
        <taxon>Humisphaera</taxon>
    </lineage>
</organism>
<dbReference type="InterPro" id="IPR014047">
    <property type="entry name" value="Chr_Tranpt_l_chain"/>
</dbReference>